<evidence type="ECO:0000313" key="2">
    <source>
        <dbReference type="EMBL" id="QAT62449.1"/>
    </source>
</evidence>
<sequence length="189" mass="21190">MNKKEFIGILRSNIKGLSQEETDDIIYDYEEHFQIGESKGKSEEEICVELGDPKSIAKMYKANSTIEKAENDPSTKNLFKAILSATALGIFNFIIVLGPTVVSFFVLVLLYGISISLILGGMETIFNITLGSFFPIEIYLGVNRISYIFFGIGIVGLGLMIIIGTFYLSKLFYKLAVKYLKWNINVIKK</sequence>
<dbReference type="Proteomes" id="UP000287969">
    <property type="component" value="Chromosome"/>
</dbReference>
<gene>
    <name evidence="2" type="ORF">EQM13_13180</name>
</gene>
<dbReference type="OrthoDB" id="9804829at2"/>
<feature type="transmembrane region" description="Helical" evidence="1">
    <location>
        <begin position="147"/>
        <end position="168"/>
    </location>
</feature>
<proteinExistence type="predicted"/>
<accession>A0A410QEW8</accession>
<feature type="transmembrane region" description="Helical" evidence="1">
    <location>
        <begin position="104"/>
        <end position="126"/>
    </location>
</feature>
<reference evidence="3" key="1">
    <citation type="submission" date="2019-01" db="EMBL/GenBank/DDBJ databases">
        <title>Draft genomes of a novel of Sporanaerobacter strains.</title>
        <authorList>
            <person name="Ma S."/>
        </authorList>
    </citation>
    <scope>NUCLEOTIDE SEQUENCE [LARGE SCALE GENOMIC DNA]</scope>
    <source>
        <strain evidence="3">NJN-17</strain>
    </source>
</reference>
<name>A0A410QEW8_9FIRM</name>
<dbReference type="EMBL" id="CP035282">
    <property type="protein sequence ID" value="QAT62449.1"/>
    <property type="molecule type" value="Genomic_DNA"/>
</dbReference>
<organism evidence="2 3">
    <name type="scientific">Acidilutibacter cellobiosedens</name>
    <dbReference type="NCBI Taxonomy" id="2507161"/>
    <lineage>
        <taxon>Bacteria</taxon>
        <taxon>Bacillati</taxon>
        <taxon>Bacillota</taxon>
        <taxon>Tissierellia</taxon>
        <taxon>Tissierellales</taxon>
        <taxon>Acidilutibacteraceae</taxon>
        <taxon>Acidilutibacter</taxon>
    </lineage>
</organism>
<keyword evidence="1" id="KW-0472">Membrane</keyword>
<protein>
    <submittedName>
        <fullName evidence="2">DUF1700 domain-containing protein</fullName>
    </submittedName>
</protein>
<dbReference type="AlphaFoldDB" id="A0A410QEW8"/>
<keyword evidence="1" id="KW-0812">Transmembrane</keyword>
<dbReference type="Pfam" id="PF22564">
    <property type="entry name" value="HAAS"/>
    <property type="match status" value="1"/>
</dbReference>
<evidence type="ECO:0000256" key="1">
    <source>
        <dbReference type="SAM" id="Phobius"/>
    </source>
</evidence>
<dbReference type="RefSeq" id="WP_071139975.1">
    <property type="nucleotide sequence ID" value="NZ_CP035282.1"/>
</dbReference>
<dbReference type="KEGG" id="spoa:EQM13_13180"/>
<keyword evidence="3" id="KW-1185">Reference proteome</keyword>
<keyword evidence="1" id="KW-1133">Transmembrane helix</keyword>
<evidence type="ECO:0000313" key="3">
    <source>
        <dbReference type="Proteomes" id="UP000287969"/>
    </source>
</evidence>